<reference evidence="2" key="1">
    <citation type="submission" date="2023-03" db="EMBL/GenBank/DDBJ databases">
        <title>Stygiobacter electus gen. nov., sp. nov., facultatively anaerobic thermotolerant bacterium of the class Ignavibacteria from a well of Yessentuki mineral water deposit.</title>
        <authorList>
            <person name="Podosokorskaya O.A."/>
            <person name="Elcheninov A.G."/>
            <person name="Petrova N.F."/>
            <person name="Zavarzina D.G."/>
            <person name="Kublanov I.V."/>
            <person name="Merkel A.Y."/>
        </authorList>
    </citation>
    <scope>NUCLEOTIDE SEQUENCE</scope>
    <source>
        <strain evidence="2">09-Me</strain>
    </source>
</reference>
<dbReference type="InterPro" id="IPR013976">
    <property type="entry name" value="HDOD"/>
</dbReference>
<dbReference type="Gene3D" id="1.10.3210.10">
    <property type="entry name" value="Hypothetical protein af1432"/>
    <property type="match status" value="1"/>
</dbReference>
<protein>
    <submittedName>
        <fullName evidence="2">HDOD domain-containing protein</fullName>
    </submittedName>
</protein>
<dbReference type="Proteomes" id="UP001221302">
    <property type="component" value="Unassembled WGS sequence"/>
</dbReference>
<evidence type="ECO:0000259" key="1">
    <source>
        <dbReference type="PROSITE" id="PS51833"/>
    </source>
</evidence>
<dbReference type="CDD" id="cd00077">
    <property type="entry name" value="HDc"/>
    <property type="match status" value="1"/>
</dbReference>
<organism evidence="2 3">
    <name type="scientific">Stygiobacter electus</name>
    <dbReference type="NCBI Taxonomy" id="3032292"/>
    <lineage>
        <taxon>Bacteria</taxon>
        <taxon>Pseudomonadati</taxon>
        <taxon>Ignavibacteriota</taxon>
        <taxon>Ignavibacteria</taxon>
        <taxon>Ignavibacteriales</taxon>
        <taxon>Melioribacteraceae</taxon>
        <taxon>Stygiobacter</taxon>
    </lineage>
</organism>
<dbReference type="PANTHER" id="PTHR33525">
    <property type="match status" value="1"/>
</dbReference>
<dbReference type="AlphaFoldDB" id="A0AAE3NZ23"/>
<dbReference type="Pfam" id="PF08668">
    <property type="entry name" value="HDOD"/>
    <property type="match status" value="1"/>
</dbReference>
<feature type="domain" description="HDOD" evidence="1">
    <location>
        <begin position="23"/>
        <end position="218"/>
    </location>
</feature>
<dbReference type="InterPro" id="IPR003607">
    <property type="entry name" value="HD/PDEase_dom"/>
</dbReference>
<dbReference type="SUPFAM" id="SSF109604">
    <property type="entry name" value="HD-domain/PDEase-like"/>
    <property type="match status" value="1"/>
</dbReference>
<comment type="caution">
    <text evidence="2">The sequence shown here is derived from an EMBL/GenBank/DDBJ whole genome shotgun (WGS) entry which is preliminary data.</text>
</comment>
<dbReference type="PROSITE" id="PS51833">
    <property type="entry name" value="HDOD"/>
    <property type="match status" value="1"/>
</dbReference>
<evidence type="ECO:0000313" key="2">
    <source>
        <dbReference type="EMBL" id="MDF1611240.1"/>
    </source>
</evidence>
<evidence type="ECO:0000313" key="3">
    <source>
        <dbReference type="Proteomes" id="UP001221302"/>
    </source>
</evidence>
<name>A0AAE3NZ23_9BACT</name>
<dbReference type="EMBL" id="JARGDL010000003">
    <property type="protein sequence ID" value="MDF1611240.1"/>
    <property type="molecule type" value="Genomic_DNA"/>
</dbReference>
<dbReference type="InterPro" id="IPR052340">
    <property type="entry name" value="RNase_Y/CdgJ"/>
</dbReference>
<dbReference type="SMART" id="SM00471">
    <property type="entry name" value="HDc"/>
    <property type="match status" value="1"/>
</dbReference>
<accession>A0AAE3NZ23</accession>
<dbReference type="PANTHER" id="PTHR33525:SF3">
    <property type="entry name" value="RIBONUCLEASE Y"/>
    <property type="match status" value="1"/>
</dbReference>
<proteinExistence type="predicted"/>
<gene>
    <name evidence="2" type="ORF">P0M35_03695</name>
</gene>
<keyword evidence="3" id="KW-1185">Reference proteome</keyword>
<dbReference type="RefSeq" id="WP_321535006.1">
    <property type="nucleotide sequence ID" value="NZ_JARGDL010000003.1"/>
</dbReference>
<sequence length="294" mass="33561">MLEIKNPETKERIKKQLSAIGTLPSVPQIITEVSALLDNERTSANDLCKVISKDQAIVAKILAVANSPLYGLPRRVSTIEFAVVIIGFEHIKNILVALSLVDAFKNRNTSTWNHTNYWLHSLITATAAKRIADDLRYPKSGEVFTAGLLHDLGLAVLNRYMNSDFLKIYNLVNEQQLRHINAEEQILEFTHQDIAEFLLEKWNFPPYIIEAVLYHHKPSLAENGKVLSSLIHLADYMTQKLQIGSFEWDNNYEFDENVIDILGFGNIDYLEGFIQSYEPLFKSNLENLIENKLM</sequence>